<sequence>MERLFTYESNVRLLGFAEMMALFPQALEKRPDRQLYDGPARPYFPANEPGHVYSPDYSVKTRFNPETGQYHCVRQLLGVFNESVLAADRSKIAALYESNPFGLDSQKRFGFAWSRYLYDVSVDFALQYPRMLPGYFEVMRLSGANGMMTLADAGSSYFREELKGEEDSVTTESMTSAVDDYLSSFFHQRRYRDFIRDKSGVRKYEIYCLGRGTAADGMRISGQSALAAGPEIAADAYETFNEYSQIHIVRVLELLLAAGVESSDKSDETLLGVYTAKLASEGTAAASILADKHAFADHVVARRKDPNWSVAGQQNAELVHLSSLARYGV</sequence>
<comment type="caution">
    <text evidence="1">The sequence shown here is derived from an EMBL/GenBank/DDBJ whole genome shotgun (WGS) entry which is preliminary data.</text>
</comment>
<organism evidence="1 2">
    <name type="scientific">candidate division WS6 bacterium OLB20</name>
    <dbReference type="NCBI Taxonomy" id="1617426"/>
    <lineage>
        <taxon>Bacteria</taxon>
        <taxon>Candidatus Dojkabacteria</taxon>
    </lineage>
</organism>
<name>A0A136LZZ5_9BACT</name>
<evidence type="ECO:0000313" key="1">
    <source>
        <dbReference type="EMBL" id="KXK27228.1"/>
    </source>
</evidence>
<gene>
    <name evidence="1" type="ORF">TR69_WS6001000096</name>
</gene>
<dbReference type="EMBL" id="JYNZ01000002">
    <property type="protein sequence ID" value="KXK27228.1"/>
    <property type="molecule type" value="Genomic_DNA"/>
</dbReference>
<evidence type="ECO:0000313" key="2">
    <source>
        <dbReference type="Proteomes" id="UP000070457"/>
    </source>
</evidence>
<protein>
    <submittedName>
        <fullName evidence="1">Uncharacterized protein</fullName>
    </submittedName>
</protein>
<dbReference type="AlphaFoldDB" id="A0A136LZZ5"/>
<accession>A0A136LZZ5</accession>
<reference evidence="1 2" key="1">
    <citation type="submission" date="2015-02" db="EMBL/GenBank/DDBJ databases">
        <title>Improved understanding of the partial-nitritation anammox process through 23 genomes representing the majority of the microbial community.</title>
        <authorList>
            <person name="Speth D.R."/>
            <person name="In T Zandt M."/>
            <person name="Guerrero Cruz S."/>
            <person name="Jetten M.S."/>
            <person name="Dutilh B.E."/>
        </authorList>
    </citation>
    <scope>NUCLEOTIDE SEQUENCE [LARGE SCALE GENOMIC DNA]</scope>
    <source>
        <strain evidence="1">OLB20</strain>
    </source>
</reference>
<proteinExistence type="predicted"/>
<dbReference type="Proteomes" id="UP000070457">
    <property type="component" value="Unassembled WGS sequence"/>
</dbReference>